<dbReference type="InterPro" id="IPR050796">
    <property type="entry name" value="SCF_F-box_component"/>
</dbReference>
<dbReference type="PANTHER" id="PTHR31672:SF13">
    <property type="entry name" value="F-BOX PROTEIN CPR30-LIKE"/>
    <property type="match status" value="1"/>
</dbReference>
<dbReference type="Proteomes" id="UP001157418">
    <property type="component" value="Unassembled WGS sequence"/>
</dbReference>
<dbReference type="InterPro" id="IPR036047">
    <property type="entry name" value="F-box-like_dom_sf"/>
</dbReference>
<evidence type="ECO:0000313" key="3">
    <source>
        <dbReference type="EMBL" id="CAH1438853.1"/>
    </source>
</evidence>
<gene>
    <name evidence="3" type="ORF">LVIROSA_LOCUS25086</name>
</gene>
<evidence type="ECO:0000313" key="4">
    <source>
        <dbReference type="Proteomes" id="UP001157418"/>
    </source>
</evidence>
<dbReference type="InterPro" id="IPR013187">
    <property type="entry name" value="F-box-assoc_dom_typ3"/>
</dbReference>
<dbReference type="Pfam" id="PF08268">
    <property type="entry name" value="FBA_3"/>
    <property type="match status" value="1"/>
</dbReference>
<keyword evidence="4" id="KW-1185">Reference proteome</keyword>
<comment type="caution">
    <text evidence="3">The sequence shown here is derived from an EMBL/GenBank/DDBJ whole genome shotgun (WGS) entry which is preliminary data.</text>
</comment>
<dbReference type="InterPro" id="IPR001810">
    <property type="entry name" value="F-box_dom"/>
</dbReference>
<dbReference type="Pfam" id="PF00646">
    <property type="entry name" value="F-box"/>
    <property type="match status" value="1"/>
</dbReference>
<dbReference type="PANTHER" id="PTHR31672">
    <property type="entry name" value="BNACNNG10540D PROTEIN"/>
    <property type="match status" value="1"/>
</dbReference>
<reference evidence="3 4" key="1">
    <citation type="submission" date="2022-01" db="EMBL/GenBank/DDBJ databases">
        <authorList>
            <person name="Xiong W."/>
            <person name="Schranz E."/>
        </authorList>
    </citation>
    <scope>NUCLEOTIDE SEQUENCE [LARGE SCALE GENOMIC DNA]</scope>
</reference>
<dbReference type="NCBIfam" id="TIGR01640">
    <property type="entry name" value="F_box_assoc_1"/>
    <property type="match status" value="1"/>
</dbReference>
<dbReference type="AlphaFoldDB" id="A0AAU9NM63"/>
<dbReference type="InterPro" id="IPR017451">
    <property type="entry name" value="F-box-assoc_interact_dom"/>
</dbReference>
<evidence type="ECO:0008006" key="5">
    <source>
        <dbReference type="Google" id="ProtNLM"/>
    </source>
</evidence>
<organism evidence="3 4">
    <name type="scientific">Lactuca virosa</name>
    <dbReference type="NCBI Taxonomy" id="75947"/>
    <lineage>
        <taxon>Eukaryota</taxon>
        <taxon>Viridiplantae</taxon>
        <taxon>Streptophyta</taxon>
        <taxon>Embryophyta</taxon>
        <taxon>Tracheophyta</taxon>
        <taxon>Spermatophyta</taxon>
        <taxon>Magnoliopsida</taxon>
        <taxon>eudicotyledons</taxon>
        <taxon>Gunneridae</taxon>
        <taxon>Pentapetalae</taxon>
        <taxon>asterids</taxon>
        <taxon>campanulids</taxon>
        <taxon>Asterales</taxon>
        <taxon>Asteraceae</taxon>
        <taxon>Cichorioideae</taxon>
        <taxon>Cichorieae</taxon>
        <taxon>Lactucinae</taxon>
        <taxon>Lactuca</taxon>
    </lineage>
</organism>
<feature type="domain" description="F-box" evidence="1">
    <location>
        <begin position="11"/>
        <end position="47"/>
    </location>
</feature>
<feature type="domain" description="F-box associated beta-propeller type 3" evidence="2">
    <location>
        <begin position="84"/>
        <end position="314"/>
    </location>
</feature>
<accession>A0AAU9NM63</accession>
<dbReference type="EMBL" id="CAKMRJ010004445">
    <property type="protein sequence ID" value="CAH1438853.1"/>
    <property type="molecule type" value="Genomic_DNA"/>
</dbReference>
<sequence>MSSPQNPATMENLSDDVFSYIFIRLPAKRLAQARCVSKSWNALLSRSSVVTSHLHRSIRHNDEILFAFSDLLPFDPKPFTAHPSQSPHQEVELTNLIKLPIDFHLRHASGTLIGSANGLICFRYEDSHALCIWNPSLSAVLSLPPYYMPSSAYKTFTALFRFGFDPKTDDYKVVKLVRFIYGNDKYFCREWQQVEVYSMRKGSWEPITQRFPSDVEHIYGEDNVCVDGHDGHLHWLGYTDEIIESIVAFDLGAETFRVIPLPDSIQDGHSGHISNTLGVLGGKVCVMSCVMDEECEVWMMNEYGVVESWVKNHVFSGFSGNIIPFGFTLRNEFLFQVSQHGFGLYDPVEAKTKIFKVRGRPYTTRKVVHYVDSLVWPRVR</sequence>
<name>A0AAU9NM63_9ASTR</name>
<proteinExistence type="predicted"/>
<dbReference type="Gene3D" id="1.20.1280.50">
    <property type="match status" value="1"/>
</dbReference>
<evidence type="ECO:0000259" key="1">
    <source>
        <dbReference type="Pfam" id="PF00646"/>
    </source>
</evidence>
<protein>
    <recommendedName>
        <fullName evidence="5">F-box domain-containing protein</fullName>
    </recommendedName>
</protein>
<evidence type="ECO:0000259" key="2">
    <source>
        <dbReference type="Pfam" id="PF08268"/>
    </source>
</evidence>
<dbReference type="SUPFAM" id="SSF81383">
    <property type="entry name" value="F-box domain"/>
    <property type="match status" value="1"/>
</dbReference>